<evidence type="ECO:0000313" key="1">
    <source>
        <dbReference type="EMBL" id="KAJ7082935.1"/>
    </source>
</evidence>
<keyword evidence="2" id="KW-1185">Reference proteome</keyword>
<evidence type="ECO:0008006" key="3">
    <source>
        <dbReference type="Google" id="ProtNLM"/>
    </source>
</evidence>
<dbReference type="Proteomes" id="UP001222325">
    <property type="component" value="Unassembled WGS sequence"/>
</dbReference>
<name>A0AAD6U2X4_9AGAR</name>
<protein>
    <recommendedName>
        <fullName evidence="3">MYND-type domain-containing protein</fullName>
    </recommendedName>
</protein>
<gene>
    <name evidence="1" type="ORF">B0H15DRAFT_852091</name>
</gene>
<reference evidence="1" key="1">
    <citation type="submission" date="2023-03" db="EMBL/GenBank/DDBJ databases">
        <title>Massive genome expansion in bonnet fungi (Mycena s.s.) driven by repeated elements and novel gene families across ecological guilds.</title>
        <authorList>
            <consortium name="Lawrence Berkeley National Laboratory"/>
            <person name="Harder C.B."/>
            <person name="Miyauchi S."/>
            <person name="Viragh M."/>
            <person name="Kuo A."/>
            <person name="Thoen E."/>
            <person name="Andreopoulos B."/>
            <person name="Lu D."/>
            <person name="Skrede I."/>
            <person name="Drula E."/>
            <person name="Henrissat B."/>
            <person name="Morin E."/>
            <person name="Kohler A."/>
            <person name="Barry K."/>
            <person name="LaButti K."/>
            <person name="Morin E."/>
            <person name="Salamov A."/>
            <person name="Lipzen A."/>
            <person name="Mereny Z."/>
            <person name="Hegedus B."/>
            <person name="Baldrian P."/>
            <person name="Stursova M."/>
            <person name="Weitz H."/>
            <person name="Taylor A."/>
            <person name="Grigoriev I.V."/>
            <person name="Nagy L.G."/>
            <person name="Martin F."/>
            <person name="Kauserud H."/>
        </authorList>
    </citation>
    <scope>NUCLEOTIDE SEQUENCE</scope>
    <source>
        <strain evidence="1">CBHHK173m</strain>
    </source>
</reference>
<dbReference type="PANTHER" id="PTHR23244:SF499">
    <property type="entry name" value="KELCH REPEAT-CONTAINING PROTEIN"/>
    <property type="match status" value="1"/>
</dbReference>
<dbReference type="AlphaFoldDB" id="A0AAD6U2X4"/>
<evidence type="ECO:0000313" key="2">
    <source>
        <dbReference type="Proteomes" id="UP001222325"/>
    </source>
</evidence>
<organism evidence="1 2">
    <name type="scientific">Mycena belliarum</name>
    <dbReference type="NCBI Taxonomy" id="1033014"/>
    <lineage>
        <taxon>Eukaryota</taxon>
        <taxon>Fungi</taxon>
        <taxon>Dikarya</taxon>
        <taxon>Basidiomycota</taxon>
        <taxon>Agaricomycotina</taxon>
        <taxon>Agaricomycetes</taxon>
        <taxon>Agaricomycetidae</taxon>
        <taxon>Agaricales</taxon>
        <taxon>Marasmiineae</taxon>
        <taxon>Mycenaceae</taxon>
        <taxon>Mycena</taxon>
    </lineage>
</organism>
<dbReference type="SUPFAM" id="SSF117281">
    <property type="entry name" value="Kelch motif"/>
    <property type="match status" value="1"/>
</dbReference>
<comment type="caution">
    <text evidence="1">The sequence shown here is derived from an EMBL/GenBank/DDBJ whole genome shotgun (WGS) entry which is preliminary data.</text>
</comment>
<dbReference type="InterPro" id="IPR015915">
    <property type="entry name" value="Kelch-typ_b-propeller"/>
</dbReference>
<proteinExistence type="predicted"/>
<accession>A0AAD6U2X4</accession>
<dbReference type="Gene3D" id="2.120.10.80">
    <property type="entry name" value="Kelch-type beta propeller"/>
    <property type="match status" value="2"/>
</dbReference>
<dbReference type="EMBL" id="JARJCN010000043">
    <property type="protein sequence ID" value="KAJ7082935.1"/>
    <property type="molecule type" value="Genomic_DNA"/>
</dbReference>
<dbReference type="Pfam" id="PF24681">
    <property type="entry name" value="Kelch_KLHDC2_KLHL20_DRC7"/>
    <property type="match status" value="1"/>
</dbReference>
<sequence>MEDSVLAMAAAAKEVFGDIPIERTERGISFPMGFGTSGDLNTRPWANRIALLRASPSEAAQFLKKRMTDRGTRYIQCILIRDTADKLFKEKKYKESSVKYVQAGALLLGRGIPFNGPFHLAEYEDLAASWEVADMMGCLNGAAESLAELRQYKQALWLATEVEVVIRNVRINNTRANPTFDWFDFTIQLEEYHFQRLRARVIAQRVFRELGNTGAANERRWHTTTLATLVPKDMETPRIRKIHPTIKLDPVYRLRHPDPALVATLAVVDPASQVLGSWKKVVLKKSGGITSRMGFASFVFEGHLYILGGEKYLKGPWYRDFWRIDLTALDEWQPLPAYPIPQSVTGHLVGHSMVVHGDCAYLFTGRMELEVFDLQTQTWSVLRTSFDASWPYPENSVTDYAMHCVDGKIYIFGGAHMLAKVGCDLLMALDIATRRWVRLSGTALPRVANYAAPGPRRLASTWVSKDRNTLFVMYGDADRQGANMALDIQPHGSMNAYAYDDLWAWDIRARVWEQRRLPGNIPSPRTEMACTYNATLDAVIAFGGYAPTSTSHFERNVVYAFSYYADTFMLRSESGSAAAPGPAAWKHVLTRGFPTYRAQTHLVSDPATGRTFLFGGYVNSEYVPSRSGEESRTFCDLWELRIDVPGGHFEAVDIEDEARTARLGPWQRCFTCGSAGPWKKCGGACKGQAFFCDARCLRDGWKEHKLKHKCRK</sequence>
<dbReference type="PANTHER" id="PTHR23244">
    <property type="entry name" value="KELCH REPEAT DOMAIN"/>
    <property type="match status" value="1"/>
</dbReference>